<evidence type="ECO:0000256" key="1">
    <source>
        <dbReference type="ARBA" id="ARBA00010617"/>
    </source>
</evidence>
<keyword evidence="2" id="KW-0479">Metal-binding</keyword>
<keyword evidence="2" id="KW-0349">Heme</keyword>
<evidence type="ECO:0000256" key="3">
    <source>
        <dbReference type="SAM" id="MobiDB-lite"/>
    </source>
</evidence>
<evidence type="ECO:0000313" key="5">
    <source>
        <dbReference type="Proteomes" id="UP000578112"/>
    </source>
</evidence>
<keyword evidence="2" id="KW-0408">Iron</keyword>
<dbReference type="PANTHER" id="PTHR46696:SF1">
    <property type="entry name" value="CYTOCHROME P450 YJIB-RELATED"/>
    <property type="match status" value="1"/>
</dbReference>
<dbReference type="PROSITE" id="PS00086">
    <property type="entry name" value="CYTOCHROME_P450"/>
    <property type="match status" value="1"/>
</dbReference>
<dbReference type="GO" id="GO:0020037">
    <property type="term" value="F:heme binding"/>
    <property type="evidence" value="ECO:0007669"/>
    <property type="project" value="InterPro"/>
</dbReference>
<gene>
    <name evidence="4" type="ORF">BJ971_002380</name>
</gene>
<dbReference type="EMBL" id="JACHNH010000001">
    <property type="protein sequence ID" value="MBB4761824.1"/>
    <property type="molecule type" value="Genomic_DNA"/>
</dbReference>
<dbReference type="PRINTS" id="PR00359">
    <property type="entry name" value="BP450"/>
</dbReference>
<dbReference type="SUPFAM" id="SSF48264">
    <property type="entry name" value="Cytochrome P450"/>
    <property type="match status" value="1"/>
</dbReference>
<accession>A0A7W7MPW7</accession>
<name>A0A7W7MPW7_9ACTN</name>
<dbReference type="Pfam" id="PF00067">
    <property type="entry name" value="p450"/>
    <property type="match status" value="1"/>
</dbReference>
<dbReference type="Gene3D" id="1.10.630.10">
    <property type="entry name" value="Cytochrome P450"/>
    <property type="match status" value="1"/>
</dbReference>
<evidence type="ECO:0000313" key="4">
    <source>
        <dbReference type="EMBL" id="MBB4761824.1"/>
    </source>
</evidence>
<dbReference type="InterPro" id="IPR001128">
    <property type="entry name" value="Cyt_P450"/>
</dbReference>
<dbReference type="GO" id="GO:0016705">
    <property type="term" value="F:oxidoreductase activity, acting on paired donors, with incorporation or reduction of molecular oxygen"/>
    <property type="evidence" value="ECO:0007669"/>
    <property type="project" value="InterPro"/>
</dbReference>
<dbReference type="AlphaFoldDB" id="A0A7W7MPW7"/>
<sequence length="424" mass="46563">MTRDRCPILSGAPDLVDPAVHCGPEAHALLRRLRAEDGLHWQQVDAGRGFWSVTTYAEADAVLRDTRTFTSERGTLLDLLGTDDPAGGHQLAVTDPPRHTRRQARLKRALTIKAVERQRGRIRPLIVELLAPLGDGGVFDFGAAMLALPMWVTGTIMGLPRADWDWLTRITTMCIAADDPEYQLAGGREVTLKRAHLELFGYFQDVVRHRAENPGDDLLSALLATRFEGREMTLGEAVSNCYSLLLGANVTTPHAPSFVLAEFIGTDVLADWAAHPELNRQGCAEALRWASPVNHVMRYATTATVVRGTPIAARDAVVVWLGSANRDERVFPGADRFDIRRRPNKHLAFGIGPHYCVGHSVAKVSLDVLFTELLGRYQDFAPAGRPERLLSTFASGYKHVPITARPRRGGRKPGGSLVGRNRGA</sequence>
<dbReference type="Proteomes" id="UP000578112">
    <property type="component" value="Unassembled WGS sequence"/>
</dbReference>
<dbReference type="GO" id="GO:0005506">
    <property type="term" value="F:iron ion binding"/>
    <property type="evidence" value="ECO:0007669"/>
    <property type="project" value="InterPro"/>
</dbReference>
<keyword evidence="2" id="KW-0503">Monooxygenase</keyword>
<comment type="caution">
    <text evidence="4">The sequence shown here is derived from an EMBL/GenBank/DDBJ whole genome shotgun (WGS) entry which is preliminary data.</text>
</comment>
<dbReference type="InterPro" id="IPR002397">
    <property type="entry name" value="Cyt_P450_B"/>
</dbReference>
<reference evidence="4 5" key="1">
    <citation type="submission" date="2020-08" db="EMBL/GenBank/DDBJ databases">
        <title>Sequencing the genomes of 1000 actinobacteria strains.</title>
        <authorList>
            <person name="Klenk H.-P."/>
        </authorList>
    </citation>
    <scope>NUCLEOTIDE SEQUENCE [LARGE SCALE GENOMIC DNA]</scope>
    <source>
        <strain evidence="4 5">DSM 43149</strain>
    </source>
</reference>
<comment type="similarity">
    <text evidence="1 2">Belongs to the cytochrome P450 family.</text>
</comment>
<proteinExistence type="inferred from homology"/>
<dbReference type="RefSeq" id="WP_184992483.1">
    <property type="nucleotide sequence ID" value="NZ_BOMK01000001.1"/>
</dbReference>
<protein>
    <submittedName>
        <fullName evidence="4">Cytochrome P450</fullName>
    </submittedName>
</protein>
<dbReference type="GO" id="GO:0004497">
    <property type="term" value="F:monooxygenase activity"/>
    <property type="evidence" value="ECO:0007669"/>
    <property type="project" value="UniProtKB-KW"/>
</dbReference>
<keyword evidence="5" id="KW-1185">Reference proteome</keyword>
<evidence type="ECO:0000256" key="2">
    <source>
        <dbReference type="RuleBase" id="RU000461"/>
    </source>
</evidence>
<organism evidence="4 5">
    <name type="scientific">Actinoplanes digitatis</name>
    <dbReference type="NCBI Taxonomy" id="1868"/>
    <lineage>
        <taxon>Bacteria</taxon>
        <taxon>Bacillati</taxon>
        <taxon>Actinomycetota</taxon>
        <taxon>Actinomycetes</taxon>
        <taxon>Micromonosporales</taxon>
        <taxon>Micromonosporaceae</taxon>
        <taxon>Actinoplanes</taxon>
    </lineage>
</organism>
<dbReference type="InterPro" id="IPR036396">
    <property type="entry name" value="Cyt_P450_sf"/>
</dbReference>
<keyword evidence="2" id="KW-0560">Oxidoreductase</keyword>
<feature type="region of interest" description="Disordered" evidence="3">
    <location>
        <begin position="401"/>
        <end position="424"/>
    </location>
</feature>
<dbReference type="InterPro" id="IPR017972">
    <property type="entry name" value="Cyt_P450_CS"/>
</dbReference>
<dbReference type="PANTHER" id="PTHR46696">
    <property type="entry name" value="P450, PUTATIVE (EUROFUNG)-RELATED"/>
    <property type="match status" value="1"/>
</dbReference>